<feature type="non-terminal residue" evidence="1">
    <location>
        <position position="125"/>
    </location>
</feature>
<gene>
    <name evidence="1" type="ORF">MNBD_CHLOROFLEXI01-659</name>
</gene>
<accession>A0A3B0WE23</accession>
<protein>
    <submittedName>
        <fullName evidence="1">Uncharacterized protein</fullName>
    </submittedName>
</protein>
<sequence length="125" mass="13856">MPTYPQKPEQLKGLIKKETEAVFWAPLTLELSILGKFLADEIKKLPPEAIPPALEIVDGLIVGFMETAVVTRKGFTQVPLPKPYATLASNPTPPFYPLPNPALTTSSPVTIQWIEKQANMLQKYI</sequence>
<reference evidence="1" key="1">
    <citation type="submission" date="2018-06" db="EMBL/GenBank/DDBJ databases">
        <authorList>
            <person name="Zhirakovskaya E."/>
        </authorList>
    </citation>
    <scope>NUCLEOTIDE SEQUENCE</scope>
</reference>
<organism evidence="1">
    <name type="scientific">hydrothermal vent metagenome</name>
    <dbReference type="NCBI Taxonomy" id="652676"/>
    <lineage>
        <taxon>unclassified sequences</taxon>
        <taxon>metagenomes</taxon>
        <taxon>ecological metagenomes</taxon>
    </lineage>
</organism>
<dbReference type="EMBL" id="UOEU01000966">
    <property type="protein sequence ID" value="VAW42826.1"/>
    <property type="molecule type" value="Genomic_DNA"/>
</dbReference>
<name>A0A3B0WE23_9ZZZZ</name>
<proteinExistence type="predicted"/>
<dbReference type="AlphaFoldDB" id="A0A3B0WE23"/>
<evidence type="ECO:0000313" key="1">
    <source>
        <dbReference type="EMBL" id="VAW42826.1"/>
    </source>
</evidence>